<organism evidence="3 4">
    <name type="scientific">Ranatra chinensis</name>
    <dbReference type="NCBI Taxonomy" id="642074"/>
    <lineage>
        <taxon>Eukaryota</taxon>
        <taxon>Metazoa</taxon>
        <taxon>Ecdysozoa</taxon>
        <taxon>Arthropoda</taxon>
        <taxon>Hexapoda</taxon>
        <taxon>Insecta</taxon>
        <taxon>Pterygota</taxon>
        <taxon>Neoptera</taxon>
        <taxon>Paraneoptera</taxon>
        <taxon>Hemiptera</taxon>
        <taxon>Heteroptera</taxon>
        <taxon>Panheteroptera</taxon>
        <taxon>Nepomorpha</taxon>
        <taxon>Nepidae</taxon>
        <taxon>Ranatrinae</taxon>
        <taxon>Ranatra</taxon>
    </lineage>
</organism>
<evidence type="ECO:0000259" key="2">
    <source>
        <dbReference type="Pfam" id="PF25491"/>
    </source>
</evidence>
<evidence type="ECO:0000313" key="3">
    <source>
        <dbReference type="EMBL" id="KAL1138580.1"/>
    </source>
</evidence>
<gene>
    <name evidence="3" type="ORF">AAG570_008643</name>
</gene>
<feature type="compositionally biased region" description="Basic and acidic residues" evidence="1">
    <location>
        <begin position="125"/>
        <end position="134"/>
    </location>
</feature>
<sequence>MPAHQDVLTCGVCQKPFALADIVKFIQHKVLACNKENYLGCHEGGRNNNNNIDSGDSDDGLGVVSSRRPSISAPIKSGSQRLACTPLSRCSTPKSRSAPAPEATSPTPIKHEEASSHSSSSPEEGPCKKLRIDMADAQSNTTNSG</sequence>
<feature type="compositionally biased region" description="Low complexity" evidence="1">
    <location>
        <begin position="97"/>
        <end position="108"/>
    </location>
</feature>
<name>A0ABD0YRS7_9HEMI</name>
<feature type="region of interest" description="Disordered" evidence="1">
    <location>
        <begin position="44"/>
        <end position="145"/>
    </location>
</feature>
<keyword evidence="4" id="KW-1185">Reference proteome</keyword>
<comment type="caution">
    <text evidence="3">The sequence shown here is derived from an EMBL/GenBank/DDBJ whole genome shotgun (WGS) entry which is preliminary data.</text>
</comment>
<protein>
    <recommendedName>
        <fullName evidence="2">BCL-11A-like CCHC zinc finger domain-containing protein</fullName>
    </recommendedName>
</protein>
<dbReference type="Proteomes" id="UP001558652">
    <property type="component" value="Unassembled WGS sequence"/>
</dbReference>
<feature type="compositionally biased region" description="Low complexity" evidence="1">
    <location>
        <begin position="46"/>
        <end position="67"/>
    </location>
</feature>
<dbReference type="AlphaFoldDB" id="A0ABD0YRS7"/>
<dbReference type="EMBL" id="JBFDAA010000003">
    <property type="protein sequence ID" value="KAL1138580.1"/>
    <property type="molecule type" value="Genomic_DNA"/>
</dbReference>
<dbReference type="Pfam" id="PF25491">
    <property type="entry name" value="CCHC_BCL-11A"/>
    <property type="match status" value="1"/>
</dbReference>
<proteinExistence type="predicted"/>
<evidence type="ECO:0000256" key="1">
    <source>
        <dbReference type="SAM" id="MobiDB-lite"/>
    </source>
</evidence>
<dbReference type="InterPro" id="IPR057448">
    <property type="entry name" value="BCL-11A_Znf_CCHC"/>
</dbReference>
<reference evidence="3 4" key="1">
    <citation type="submission" date="2024-07" db="EMBL/GenBank/DDBJ databases">
        <title>Chromosome-level genome assembly of the water stick insect Ranatra chinensis (Heteroptera: Nepidae).</title>
        <authorList>
            <person name="Liu X."/>
        </authorList>
    </citation>
    <scope>NUCLEOTIDE SEQUENCE [LARGE SCALE GENOMIC DNA]</scope>
    <source>
        <strain evidence="3">Cailab_2021Rc</strain>
        <tissue evidence="3">Muscle</tissue>
    </source>
</reference>
<evidence type="ECO:0000313" key="4">
    <source>
        <dbReference type="Proteomes" id="UP001558652"/>
    </source>
</evidence>
<accession>A0ABD0YRS7</accession>
<feature type="domain" description="BCL-11A-like CCHC zinc finger" evidence="2">
    <location>
        <begin position="7"/>
        <end position="34"/>
    </location>
</feature>
<feature type="compositionally biased region" description="Polar residues" evidence="1">
    <location>
        <begin position="77"/>
        <end position="95"/>
    </location>
</feature>